<feature type="domain" description="THIF-type NAD/FAD binding fold" evidence="1">
    <location>
        <begin position="16"/>
        <end position="264"/>
    </location>
</feature>
<dbReference type="InterPro" id="IPR045886">
    <property type="entry name" value="ThiF/MoeB/HesA"/>
</dbReference>
<proteinExistence type="predicted"/>
<organism evidence="2 3">
    <name type="scientific">Microvenator marinus</name>
    <dbReference type="NCBI Taxonomy" id="2600177"/>
    <lineage>
        <taxon>Bacteria</taxon>
        <taxon>Deltaproteobacteria</taxon>
        <taxon>Bradymonadales</taxon>
        <taxon>Microvenatoraceae</taxon>
        <taxon>Microvenator</taxon>
    </lineage>
</organism>
<name>A0A5B8XYF6_9DELT</name>
<dbReference type="GO" id="GO:0061504">
    <property type="term" value="P:cyclic threonylcarbamoyladenosine biosynthetic process"/>
    <property type="evidence" value="ECO:0007669"/>
    <property type="project" value="TreeGrafter"/>
</dbReference>
<dbReference type="PANTHER" id="PTHR43267:SF1">
    <property type="entry name" value="TRNA THREONYLCARBAMOYLADENOSINE DEHYDRATASE"/>
    <property type="match status" value="1"/>
</dbReference>
<dbReference type="OrthoDB" id="9804150at2"/>
<evidence type="ECO:0000259" key="1">
    <source>
        <dbReference type="Pfam" id="PF00899"/>
    </source>
</evidence>
<accession>A0A5B8XYF6</accession>
<dbReference type="InterPro" id="IPR035985">
    <property type="entry name" value="Ubiquitin-activating_enz"/>
</dbReference>
<dbReference type="CDD" id="cd00755">
    <property type="entry name" value="YgdL_like"/>
    <property type="match status" value="1"/>
</dbReference>
<reference evidence="2 3" key="1">
    <citation type="submission" date="2019-08" db="EMBL/GenBank/DDBJ databases">
        <authorList>
            <person name="Liang Q."/>
        </authorList>
    </citation>
    <scope>NUCLEOTIDE SEQUENCE [LARGE SCALE GENOMIC DNA]</scope>
    <source>
        <strain evidence="2 3">V1718</strain>
    </source>
</reference>
<evidence type="ECO:0000313" key="3">
    <source>
        <dbReference type="Proteomes" id="UP000321595"/>
    </source>
</evidence>
<dbReference type="Proteomes" id="UP000321595">
    <property type="component" value="Chromosome"/>
</dbReference>
<dbReference type="Pfam" id="PF00899">
    <property type="entry name" value="ThiF"/>
    <property type="match status" value="1"/>
</dbReference>
<dbReference type="EMBL" id="CP042467">
    <property type="protein sequence ID" value="QED30261.1"/>
    <property type="molecule type" value="Genomic_DNA"/>
</dbReference>
<dbReference type="Gene3D" id="3.40.50.720">
    <property type="entry name" value="NAD(P)-binding Rossmann-like Domain"/>
    <property type="match status" value="1"/>
</dbReference>
<dbReference type="InterPro" id="IPR000594">
    <property type="entry name" value="ThiF_NAD_FAD-bd"/>
</dbReference>
<dbReference type="GO" id="GO:0008641">
    <property type="term" value="F:ubiquitin-like modifier activating enzyme activity"/>
    <property type="evidence" value="ECO:0007669"/>
    <property type="project" value="InterPro"/>
</dbReference>
<evidence type="ECO:0000313" key="2">
    <source>
        <dbReference type="EMBL" id="QED30261.1"/>
    </source>
</evidence>
<protein>
    <submittedName>
        <fullName evidence="2">tRNA threonylcarbamoyladenosine dehydratase</fullName>
    </submittedName>
</protein>
<dbReference type="SUPFAM" id="SSF69572">
    <property type="entry name" value="Activating enzymes of the ubiquitin-like proteins"/>
    <property type="match status" value="1"/>
</dbReference>
<dbReference type="GO" id="GO:0061503">
    <property type="term" value="F:tRNA threonylcarbamoyladenosine dehydratase"/>
    <property type="evidence" value="ECO:0007669"/>
    <property type="project" value="TreeGrafter"/>
</dbReference>
<dbReference type="AlphaFoldDB" id="A0A5B8XYF6"/>
<keyword evidence="3" id="KW-1185">Reference proteome</keyword>
<sequence>MSEWKLHRRWDRAGRLLGEPAMESLSQKHVVVFGLGGVGSFTAESLARTGFGKLTLVDFDKVCGTNTNRQLHAMKGTYGKWKADLMAERCSMIAPETHVIGRRAFYHEATSDDLLGPDVDYVVDAIDNISAKVHLLKTCLERGIPVVSCMGAAGKMDPTKVQIDDLSKTHTDPLARAVRRIMREKYDIDTSKRTGIKTVFSVEPRHEPQGLSYDGTAGFVCICPTKGNNLHGCETRNLIEGTMSFITGTFGLMAASVVVRDLTAEFFQEAEKPQANHA</sequence>
<dbReference type="KEGG" id="bbae:FRD01_01115"/>
<dbReference type="PANTHER" id="PTHR43267">
    <property type="entry name" value="TRNA THREONYLCARBAMOYLADENOSINE DEHYDRATASE"/>
    <property type="match status" value="1"/>
</dbReference>
<gene>
    <name evidence="2" type="ORF">FRD01_01115</name>
</gene>